<dbReference type="AlphaFoldDB" id="A0ABD3J6P6"/>
<dbReference type="Pfam" id="PF07734">
    <property type="entry name" value="FBA_1"/>
    <property type="match status" value="1"/>
</dbReference>
<dbReference type="EMBL" id="JBJKBG010000009">
    <property type="protein sequence ID" value="KAL3721387.1"/>
    <property type="molecule type" value="Genomic_DNA"/>
</dbReference>
<evidence type="ECO:0000313" key="3">
    <source>
        <dbReference type="Proteomes" id="UP001634007"/>
    </source>
</evidence>
<dbReference type="Proteomes" id="UP001634007">
    <property type="component" value="Unassembled WGS sequence"/>
</dbReference>
<dbReference type="InterPro" id="IPR050796">
    <property type="entry name" value="SCF_F-box_component"/>
</dbReference>
<name>A0ABD3J6P6_EUCGL</name>
<dbReference type="InterPro" id="IPR006527">
    <property type="entry name" value="F-box-assoc_dom_typ1"/>
</dbReference>
<keyword evidence="3" id="KW-1185">Reference proteome</keyword>
<sequence length="248" mass="28171">MFLWNMFTRKHKAVPRSNVEKKFLILEIPRIAEGFGFGARSNDYKIVRIYPCYRRGTKPQVKIYSLSTDSWRSLDCEIPTLSGSRPTVFLNGNLHWFASKSRYQWDEVGYQQIVSFDVTGEVFYKMALPEEISHVDSVDLVSLAVLNDLLAVLISCCAERSGCPEQHSVCSVWVMRDYEMPESWTKLYTFEASGLVTGFDDFTLNGELLMKIHGGKRVCRNLITGHEANLQSSMACDLVTVVESLVSV</sequence>
<feature type="domain" description="F-box associated beta-propeller type 1" evidence="1">
    <location>
        <begin position="2"/>
        <end position="193"/>
    </location>
</feature>
<organism evidence="2 3">
    <name type="scientific">Eucalyptus globulus</name>
    <name type="common">Tasmanian blue gum</name>
    <dbReference type="NCBI Taxonomy" id="34317"/>
    <lineage>
        <taxon>Eukaryota</taxon>
        <taxon>Viridiplantae</taxon>
        <taxon>Streptophyta</taxon>
        <taxon>Embryophyta</taxon>
        <taxon>Tracheophyta</taxon>
        <taxon>Spermatophyta</taxon>
        <taxon>Magnoliopsida</taxon>
        <taxon>eudicotyledons</taxon>
        <taxon>Gunneridae</taxon>
        <taxon>Pentapetalae</taxon>
        <taxon>rosids</taxon>
        <taxon>malvids</taxon>
        <taxon>Myrtales</taxon>
        <taxon>Myrtaceae</taxon>
        <taxon>Myrtoideae</taxon>
        <taxon>Eucalypteae</taxon>
        <taxon>Eucalyptus</taxon>
    </lineage>
</organism>
<comment type="caution">
    <text evidence="2">The sequence shown here is derived from an EMBL/GenBank/DDBJ whole genome shotgun (WGS) entry which is preliminary data.</text>
</comment>
<proteinExistence type="predicted"/>
<evidence type="ECO:0000259" key="1">
    <source>
        <dbReference type="Pfam" id="PF07734"/>
    </source>
</evidence>
<dbReference type="NCBIfam" id="TIGR01640">
    <property type="entry name" value="F_box_assoc_1"/>
    <property type="match status" value="1"/>
</dbReference>
<evidence type="ECO:0000313" key="2">
    <source>
        <dbReference type="EMBL" id="KAL3721387.1"/>
    </source>
</evidence>
<accession>A0ABD3J6P6</accession>
<dbReference type="InterPro" id="IPR017451">
    <property type="entry name" value="F-box-assoc_interact_dom"/>
</dbReference>
<protein>
    <recommendedName>
        <fullName evidence="1">F-box associated beta-propeller type 1 domain-containing protein</fullName>
    </recommendedName>
</protein>
<dbReference type="PANTHER" id="PTHR31672">
    <property type="entry name" value="BNACNNG10540D PROTEIN"/>
    <property type="match status" value="1"/>
</dbReference>
<gene>
    <name evidence="2" type="ORF">ACJRO7_033818</name>
</gene>
<dbReference type="PANTHER" id="PTHR31672:SF10">
    <property type="entry name" value="F-BOX DOMAIN-CONTAINING PROTEIN"/>
    <property type="match status" value="1"/>
</dbReference>
<reference evidence="2 3" key="1">
    <citation type="submission" date="2024-11" db="EMBL/GenBank/DDBJ databases">
        <title>Chromosome-level genome assembly of Eucalyptus globulus Labill. provides insights into its genome evolution.</title>
        <authorList>
            <person name="Li X."/>
        </authorList>
    </citation>
    <scope>NUCLEOTIDE SEQUENCE [LARGE SCALE GENOMIC DNA]</scope>
    <source>
        <strain evidence="2">CL2024</strain>
        <tissue evidence="2">Fresh tender leaves</tissue>
    </source>
</reference>